<reference evidence="1 2" key="1">
    <citation type="submission" date="2020-02" db="EMBL/GenBank/DDBJ databases">
        <authorList>
            <person name="Ma Q."/>
            <person name="Huang Y."/>
            <person name="Song X."/>
            <person name="Pei D."/>
        </authorList>
    </citation>
    <scope>NUCLEOTIDE SEQUENCE [LARGE SCALE GENOMIC DNA]</scope>
    <source>
        <strain evidence="1">Sxm20200214</strain>
        <tissue evidence="1">Leaf</tissue>
    </source>
</reference>
<name>A0A8X7TUK7_BRACI</name>
<evidence type="ECO:0000313" key="2">
    <source>
        <dbReference type="Proteomes" id="UP000886595"/>
    </source>
</evidence>
<accession>A0A8X7TUK7</accession>
<comment type="caution">
    <text evidence="1">The sequence shown here is derived from an EMBL/GenBank/DDBJ whole genome shotgun (WGS) entry which is preliminary data.</text>
</comment>
<proteinExistence type="predicted"/>
<dbReference type="OrthoDB" id="1113945at2759"/>
<dbReference type="Proteomes" id="UP000886595">
    <property type="component" value="Unassembled WGS sequence"/>
</dbReference>
<organism evidence="1 2">
    <name type="scientific">Brassica carinata</name>
    <name type="common">Ethiopian mustard</name>
    <name type="synonym">Abyssinian cabbage</name>
    <dbReference type="NCBI Taxonomy" id="52824"/>
    <lineage>
        <taxon>Eukaryota</taxon>
        <taxon>Viridiplantae</taxon>
        <taxon>Streptophyta</taxon>
        <taxon>Embryophyta</taxon>
        <taxon>Tracheophyta</taxon>
        <taxon>Spermatophyta</taxon>
        <taxon>Magnoliopsida</taxon>
        <taxon>eudicotyledons</taxon>
        <taxon>Gunneridae</taxon>
        <taxon>Pentapetalae</taxon>
        <taxon>rosids</taxon>
        <taxon>malvids</taxon>
        <taxon>Brassicales</taxon>
        <taxon>Brassicaceae</taxon>
        <taxon>Brassiceae</taxon>
        <taxon>Brassica</taxon>
    </lineage>
</organism>
<protein>
    <submittedName>
        <fullName evidence="1">Uncharacterized protein</fullName>
    </submittedName>
</protein>
<sequence>MMTCLVQLPNTTDEVAVSFIYGLNCKYGRQHLWEEIKSLARDPIIHGKPWATLGEYNQILNPPENSSGSSRISIASPIAKKLDRILINDLWQLKFPPFMVSHFLFHHPDFLPRVAMNWQETSIIGSAMFSFSQKLKLLKKEILDINRKHFSNLEERVKEAHSVLVSFQNQILVDLSPLLAVGEREANKK</sequence>
<dbReference type="AlphaFoldDB" id="A0A8X7TUK7"/>
<keyword evidence="2" id="KW-1185">Reference proteome</keyword>
<gene>
    <name evidence="1" type="ORF">Bca52824_084237</name>
</gene>
<evidence type="ECO:0000313" key="1">
    <source>
        <dbReference type="EMBL" id="KAG2254101.1"/>
    </source>
</evidence>
<dbReference type="EMBL" id="JAAMPC010000016">
    <property type="protein sequence ID" value="KAG2254101.1"/>
    <property type="molecule type" value="Genomic_DNA"/>
</dbReference>